<dbReference type="PANTHER" id="PTHR42916">
    <property type="entry name" value="2-SUCCINYL-5-ENOLPYRUVYL-6-HYDROXY-3-CYCLOHEXENE-1-CARBOXYLATE SYNTHASE"/>
    <property type="match status" value="1"/>
</dbReference>
<protein>
    <recommendedName>
        <fullName evidence="3">Putative 2-succinyl-6-hydroxy-2,4-cyclohexadiene-1-carboxylate synthase</fullName>
        <shortName evidence="3">SHCHC synthase</shortName>
        <ecNumber evidence="3">4.2.99.20</ecNumber>
    </recommendedName>
</protein>
<comment type="subunit">
    <text evidence="3">Monomer.</text>
</comment>
<dbReference type="EMBL" id="RIAX01000017">
    <property type="protein sequence ID" value="RNF38273.1"/>
    <property type="molecule type" value="Genomic_DNA"/>
</dbReference>
<comment type="catalytic activity">
    <reaction evidence="3">
        <text>5-enolpyruvoyl-6-hydroxy-2-succinyl-cyclohex-3-ene-1-carboxylate = (1R,6R)-6-hydroxy-2-succinyl-cyclohexa-2,4-diene-1-carboxylate + pyruvate</text>
        <dbReference type="Rhea" id="RHEA:25597"/>
        <dbReference type="ChEBI" id="CHEBI:15361"/>
        <dbReference type="ChEBI" id="CHEBI:58689"/>
        <dbReference type="ChEBI" id="CHEBI:58818"/>
        <dbReference type="EC" id="4.2.99.20"/>
    </reaction>
</comment>
<comment type="pathway">
    <text evidence="3">Quinol/quinone metabolism; 1,4-dihydroxy-2-naphthoate biosynthesis; 1,4-dihydroxy-2-naphthoate from chorismate: step 3/7.</text>
</comment>
<organism evidence="5 6">
    <name type="scientific">Planococcus salinus</name>
    <dbReference type="NCBI Taxonomy" id="1848460"/>
    <lineage>
        <taxon>Bacteria</taxon>
        <taxon>Bacillati</taxon>
        <taxon>Bacillota</taxon>
        <taxon>Bacilli</taxon>
        <taxon>Bacillales</taxon>
        <taxon>Caryophanaceae</taxon>
        <taxon>Planococcus</taxon>
    </lineage>
</organism>
<dbReference type="PANTHER" id="PTHR42916:SF1">
    <property type="entry name" value="PROTEIN PHYLLO, CHLOROPLASTIC"/>
    <property type="match status" value="1"/>
</dbReference>
<dbReference type="PRINTS" id="PR00412">
    <property type="entry name" value="EPOXHYDRLASE"/>
</dbReference>
<dbReference type="EC" id="4.2.99.20" evidence="3"/>
<keyword evidence="1 3" id="KW-0474">Menaquinone biosynthesis</keyword>
<evidence type="ECO:0000256" key="1">
    <source>
        <dbReference type="ARBA" id="ARBA00022428"/>
    </source>
</evidence>
<sequence>MKVTVNGLVYQVEIFNEESKKTVVFLHGFTGSTKTWQEVVSRLAGYKVVLVDLIGHGGTESPAVTTRYSMEHQIADLDALFDILALPKLTLIGYSMGGRTALAYACTHPERLESLILESASPGLVSEQQRLERRQRDESLADRIEEGGVASFVDKWEEIPLFETQKRLPESVKASVRSERLSQEATGLANSLRGMGTGAQRSYWDCLRELPIPVLLVTGTLDSKFTAIAGEMLAHLQDGQWEKVDAGHAIHVEKPAEFATIVEKYLSFY</sequence>
<keyword evidence="6" id="KW-1185">Reference proteome</keyword>
<evidence type="ECO:0000256" key="3">
    <source>
        <dbReference type="HAMAP-Rule" id="MF_01660"/>
    </source>
</evidence>
<evidence type="ECO:0000256" key="2">
    <source>
        <dbReference type="ARBA" id="ARBA00023239"/>
    </source>
</evidence>
<evidence type="ECO:0000313" key="6">
    <source>
        <dbReference type="Proteomes" id="UP000275473"/>
    </source>
</evidence>
<dbReference type="UniPathway" id="UPA00079"/>
<dbReference type="InterPro" id="IPR000073">
    <property type="entry name" value="AB_hydrolase_1"/>
</dbReference>
<proteinExistence type="inferred from homology"/>
<comment type="pathway">
    <text evidence="3">Quinol/quinone metabolism; menaquinone biosynthesis.</text>
</comment>
<comment type="caution">
    <text evidence="5">The sequence shown here is derived from an EMBL/GenBank/DDBJ whole genome shotgun (WGS) entry which is preliminary data.</text>
</comment>
<dbReference type="NCBIfam" id="TIGR03695">
    <property type="entry name" value="menH_SHCHC"/>
    <property type="match status" value="1"/>
</dbReference>
<dbReference type="Pfam" id="PF00561">
    <property type="entry name" value="Abhydrolase_1"/>
    <property type="match status" value="1"/>
</dbReference>
<dbReference type="InterPro" id="IPR029058">
    <property type="entry name" value="AB_hydrolase_fold"/>
</dbReference>
<gene>
    <name evidence="3 5" type="primary">menH</name>
    <name evidence="5" type="ORF">EEX84_15210</name>
</gene>
<comment type="similarity">
    <text evidence="3">Belongs to the AB hydrolase superfamily. MenH family.</text>
</comment>
<dbReference type="InterPro" id="IPR022485">
    <property type="entry name" value="SHCHC_synthase_MenH"/>
</dbReference>
<dbReference type="GO" id="GO:0009234">
    <property type="term" value="P:menaquinone biosynthetic process"/>
    <property type="evidence" value="ECO:0007669"/>
    <property type="project" value="UniProtKB-UniRule"/>
</dbReference>
<dbReference type="UniPathway" id="UPA01057">
    <property type="reaction ID" value="UER00900"/>
</dbReference>
<name>A0A3M8P3J6_9BACL</name>
<evidence type="ECO:0000259" key="4">
    <source>
        <dbReference type="Pfam" id="PF00561"/>
    </source>
</evidence>
<dbReference type="RefSeq" id="WP_123166504.1">
    <property type="nucleotide sequence ID" value="NZ_RIAX01000017.1"/>
</dbReference>
<dbReference type="InterPro" id="IPR000639">
    <property type="entry name" value="Epox_hydrolase-like"/>
</dbReference>
<dbReference type="Gene3D" id="3.40.50.1820">
    <property type="entry name" value="alpha/beta hydrolase"/>
    <property type="match status" value="1"/>
</dbReference>
<dbReference type="OrthoDB" id="9808398at2"/>
<comment type="function">
    <text evidence="3">Catalyzes a proton abstraction reaction that results in 2,5-elimination of pyruvate from 2-succinyl-5-enolpyruvyl-6-hydroxy-3-cyclohexene-1-carboxylate (SEPHCHC) and the formation of 2-succinyl-6-hydroxy-2,4-cyclohexadiene-1-carboxylate (SHCHC).</text>
</comment>
<dbReference type="AlphaFoldDB" id="A0A3M8P3J6"/>
<reference evidence="5 6" key="1">
    <citation type="journal article" date="2018" name="Int. J. Syst. Evol. Microbiol.">
        <title>Planococcus salinus sp. nov., a moderately halophilic bacterium isolated from a saline-alkali soil.</title>
        <authorList>
            <person name="Gan L."/>
        </authorList>
    </citation>
    <scope>NUCLEOTIDE SEQUENCE [LARGE SCALE GENOMIC DNA]</scope>
    <source>
        <strain evidence="5 6">LCB217</strain>
    </source>
</reference>
<keyword evidence="2 3" id="KW-0456">Lyase</keyword>
<dbReference type="SUPFAM" id="SSF53474">
    <property type="entry name" value="alpha/beta-Hydrolases"/>
    <property type="match status" value="1"/>
</dbReference>
<accession>A0A3M8P3J6</accession>
<dbReference type="PRINTS" id="PR00111">
    <property type="entry name" value="ABHYDROLASE"/>
</dbReference>
<feature type="domain" description="AB hydrolase-1" evidence="4">
    <location>
        <begin position="22"/>
        <end position="255"/>
    </location>
</feature>
<dbReference type="GO" id="GO:0070205">
    <property type="term" value="F:2-succinyl-6-hydroxy-2,4-cyclohexadiene-1-carboxylate synthase activity"/>
    <property type="evidence" value="ECO:0007669"/>
    <property type="project" value="UniProtKB-UniRule"/>
</dbReference>
<evidence type="ECO:0000313" key="5">
    <source>
        <dbReference type="EMBL" id="RNF38273.1"/>
    </source>
</evidence>
<dbReference type="HAMAP" id="MF_01660">
    <property type="entry name" value="MenH"/>
    <property type="match status" value="1"/>
</dbReference>
<dbReference type="Proteomes" id="UP000275473">
    <property type="component" value="Unassembled WGS sequence"/>
</dbReference>